<evidence type="ECO:0000256" key="5">
    <source>
        <dbReference type="ARBA" id="ARBA00023136"/>
    </source>
</evidence>
<reference evidence="7 8" key="1">
    <citation type="submission" date="2018-10" db="EMBL/GenBank/DDBJ databases">
        <title>Genomic Encyclopedia of Archaeal and Bacterial Type Strains, Phase II (KMG-II): from individual species to whole genera.</title>
        <authorList>
            <person name="Goeker M."/>
        </authorList>
    </citation>
    <scope>NUCLEOTIDE SEQUENCE [LARGE SCALE GENOMIC DNA]</scope>
    <source>
        <strain evidence="7 8">DSM 25217</strain>
    </source>
</reference>
<dbReference type="PANTHER" id="PTHR30086:SF20">
    <property type="entry name" value="ARGININE EXPORTER PROTEIN ARGO-RELATED"/>
    <property type="match status" value="1"/>
</dbReference>
<dbReference type="GO" id="GO:0005886">
    <property type="term" value="C:plasma membrane"/>
    <property type="evidence" value="ECO:0007669"/>
    <property type="project" value="UniProtKB-SubCell"/>
</dbReference>
<keyword evidence="8" id="KW-1185">Reference proteome</keyword>
<keyword evidence="2" id="KW-1003">Cell membrane</keyword>
<accession>A0A3M0C431</accession>
<feature type="transmembrane region" description="Helical" evidence="6">
    <location>
        <begin position="68"/>
        <end position="86"/>
    </location>
</feature>
<comment type="caution">
    <text evidence="7">The sequence shown here is derived from an EMBL/GenBank/DDBJ whole genome shotgun (WGS) entry which is preliminary data.</text>
</comment>
<evidence type="ECO:0000313" key="8">
    <source>
        <dbReference type="Proteomes" id="UP000271227"/>
    </source>
</evidence>
<feature type="transmembrane region" description="Helical" evidence="6">
    <location>
        <begin position="186"/>
        <end position="207"/>
    </location>
</feature>
<evidence type="ECO:0000256" key="4">
    <source>
        <dbReference type="ARBA" id="ARBA00022989"/>
    </source>
</evidence>
<gene>
    <name evidence="7" type="ORF">BXY39_2881</name>
</gene>
<dbReference type="InParanoid" id="A0A3M0C431"/>
<comment type="subcellular location">
    <subcellularLocation>
        <location evidence="1">Cell membrane</location>
        <topology evidence="1">Multi-pass membrane protein</topology>
    </subcellularLocation>
</comment>
<name>A0A3M0C431_9PROT</name>
<keyword evidence="4 6" id="KW-1133">Transmembrane helix</keyword>
<feature type="transmembrane region" description="Helical" evidence="6">
    <location>
        <begin position="6"/>
        <end position="28"/>
    </location>
</feature>
<dbReference type="FunCoup" id="A0A3M0C431">
    <property type="interactions" value="63"/>
</dbReference>
<feature type="transmembrane region" description="Helical" evidence="6">
    <location>
        <begin position="154"/>
        <end position="174"/>
    </location>
</feature>
<dbReference type="Proteomes" id="UP000271227">
    <property type="component" value="Unassembled WGS sequence"/>
</dbReference>
<keyword evidence="3 6" id="KW-0812">Transmembrane</keyword>
<dbReference type="AlphaFoldDB" id="A0A3M0C431"/>
<dbReference type="InterPro" id="IPR001123">
    <property type="entry name" value="LeuE-type"/>
</dbReference>
<dbReference type="EMBL" id="REFR01000013">
    <property type="protein sequence ID" value="RMB04611.1"/>
    <property type="molecule type" value="Genomic_DNA"/>
</dbReference>
<evidence type="ECO:0000256" key="3">
    <source>
        <dbReference type="ARBA" id="ARBA00022692"/>
    </source>
</evidence>
<dbReference type="Pfam" id="PF01810">
    <property type="entry name" value="LysE"/>
    <property type="match status" value="1"/>
</dbReference>
<organism evidence="7 8">
    <name type="scientific">Eilatimonas milleporae</name>
    <dbReference type="NCBI Taxonomy" id="911205"/>
    <lineage>
        <taxon>Bacteria</taxon>
        <taxon>Pseudomonadati</taxon>
        <taxon>Pseudomonadota</taxon>
        <taxon>Alphaproteobacteria</taxon>
        <taxon>Kordiimonadales</taxon>
        <taxon>Kordiimonadaceae</taxon>
        <taxon>Eilatimonas</taxon>
    </lineage>
</organism>
<evidence type="ECO:0000256" key="2">
    <source>
        <dbReference type="ARBA" id="ARBA00022475"/>
    </source>
</evidence>
<keyword evidence="5 6" id="KW-0472">Membrane</keyword>
<feature type="transmembrane region" description="Helical" evidence="6">
    <location>
        <begin position="40"/>
        <end position="62"/>
    </location>
</feature>
<feature type="transmembrane region" description="Helical" evidence="6">
    <location>
        <begin position="118"/>
        <end position="134"/>
    </location>
</feature>
<dbReference type="PANTHER" id="PTHR30086">
    <property type="entry name" value="ARGININE EXPORTER PROTEIN ARGO"/>
    <property type="match status" value="1"/>
</dbReference>
<dbReference type="RefSeq" id="WP_211332260.1">
    <property type="nucleotide sequence ID" value="NZ_REFR01000013.1"/>
</dbReference>
<evidence type="ECO:0000256" key="1">
    <source>
        <dbReference type="ARBA" id="ARBA00004651"/>
    </source>
</evidence>
<sequence length="213" mass="22886">MSVSVLVEGFLVSFGLIVAIGPQNAYVLRQGLKRRFVAQVATVCFLSDFTLITLGVMGVGRFVAENGLLSQIVGWGGVAFLTWFALHTLSNALRPGVIDSATMEAAAGPARGGGRRTVLLHALAFTWLNPHVYLDTLVLIGGVSVKFTQDMDRLAFVAGAGAASALWFYGLAFGAARAAPLFRRRIVWRLLDLFIFMIMAGVAIALARHQLGY</sequence>
<protein>
    <submittedName>
        <fullName evidence="7">L-lysine exporter family protein LysE/ArgO</fullName>
    </submittedName>
</protein>
<dbReference type="GO" id="GO:0015171">
    <property type="term" value="F:amino acid transmembrane transporter activity"/>
    <property type="evidence" value="ECO:0007669"/>
    <property type="project" value="TreeGrafter"/>
</dbReference>
<evidence type="ECO:0000256" key="6">
    <source>
        <dbReference type="SAM" id="Phobius"/>
    </source>
</evidence>
<proteinExistence type="predicted"/>
<evidence type="ECO:0000313" key="7">
    <source>
        <dbReference type="EMBL" id="RMB04611.1"/>
    </source>
</evidence>